<accession>A0A1J5SM76</accession>
<gene>
    <name evidence="1" type="ORF">GALL_86570</name>
</gene>
<name>A0A1J5SM76_9ZZZZ</name>
<reference evidence="1" key="1">
    <citation type="submission" date="2016-10" db="EMBL/GenBank/DDBJ databases">
        <title>Sequence of Gallionella enrichment culture.</title>
        <authorList>
            <person name="Poehlein A."/>
            <person name="Muehling M."/>
            <person name="Daniel R."/>
        </authorList>
    </citation>
    <scope>NUCLEOTIDE SEQUENCE</scope>
</reference>
<evidence type="ECO:0000313" key="1">
    <source>
        <dbReference type="EMBL" id="OIR09051.1"/>
    </source>
</evidence>
<organism evidence="1">
    <name type="scientific">mine drainage metagenome</name>
    <dbReference type="NCBI Taxonomy" id="410659"/>
    <lineage>
        <taxon>unclassified sequences</taxon>
        <taxon>metagenomes</taxon>
        <taxon>ecological metagenomes</taxon>
    </lineage>
</organism>
<protein>
    <submittedName>
        <fullName evidence="1">Bacterial SH3 domain protein</fullName>
    </submittedName>
</protein>
<dbReference type="Gene3D" id="2.30.30.40">
    <property type="entry name" value="SH3 Domains"/>
    <property type="match status" value="1"/>
</dbReference>
<dbReference type="InterPro" id="IPR010466">
    <property type="entry name" value="DUF1058"/>
</dbReference>
<dbReference type="EMBL" id="MLJW01000028">
    <property type="protein sequence ID" value="OIR09051.1"/>
    <property type="molecule type" value="Genomic_DNA"/>
</dbReference>
<dbReference type="AlphaFoldDB" id="A0A1J5SM76"/>
<dbReference type="Pfam" id="PF06347">
    <property type="entry name" value="SH3_4"/>
    <property type="match status" value="1"/>
</dbReference>
<sequence length="167" mass="18918">MVKLLRRFLPAVLAVLVLIPAPLAAAETSGLPLPRFVSLRSDEVNLRSGPGVRYPVEWVYTRRDLPVEVIAEFDAWRKIRDWQGTEGWVHQSMLSARRMVVIPSGRKTMRADPDDHAAPVAVLGANVVARLLSCPRDKIYCKVEVSHIEGWLKRDDFWGVYPGEYLE</sequence>
<proteinExistence type="predicted"/>
<comment type="caution">
    <text evidence="1">The sequence shown here is derived from an EMBL/GenBank/DDBJ whole genome shotgun (WGS) entry which is preliminary data.</text>
</comment>